<proteinExistence type="predicted"/>
<evidence type="ECO:0000256" key="1">
    <source>
        <dbReference type="SAM" id="MobiDB-lite"/>
    </source>
</evidence>
<sequence>MHQAGAAGRPGQSWLVRHPTLLAIRSADVEHDMHLTQDQFEAAKASGCIFFPATEGQVARLAMQRRIFIIAGKPFVATRDGGGFHETHATLALLLEAYGRGVASDAGETVQEAAAADAASEQEMAGERGAGGAQEVRRRPGTTRPKAPWRGRPQGP</sequence>
<protein>
    <submittedName>
        <fullName evidence="2">Uncharacterized protein</fullName>
    </submittedName>
</protein>
<accession>A0A4R4DJ24</accession>
<reference evidence="2 3" key="1">
    <citation type="submission" date="2019-03" db="EMBL/GenBank/DDBJ databases">
        <title>Paracraurococcus aquatilis NE82 genome sequence.</title>
        <authorList>
            <person name="Zhao Y."/>
            <person name="Du Z."/>
        </authorList>
    </citation>
    <scope>NUCLEOTIDE SEQUENCE [LARGE SCALE GENOMIC DNA]</scope>
    <source>
        <strain evidence="2 3">NE82</strain>
    </source>
</reference>
<feature type="compositionally biased region" description="Low complexity" evidence="1">
    <location>
        <begin position="106"/>
        <end position="123"/>
    </location>
</feature>
<name>A0A4R4DJ24_9PROT</name>
<evidence type="ECO:0000313" key="2">
    <source>
        <dbReference type="EMBL" id="TCZ61098.1"/>
    </source>
</evidence>
<dbReference type="AlphaFoldDB" id="A0A4R4DJ24"/>
<dbReference type="EMBL" id="SKBM01000011">
    <property type="protein sequence ID" value="TCZ61098.1"/>
    <property type="molecule type" value="Genomic_DNA"/>
</dbReference>
<keyword evidence="3" id="KW-1185">Reference proteome</keyword>
<evidence type="ECO:0000313" key="3">
    <source>
        <dbReference type="Proteomes" id="UP000295023"/>
    </source>
</evidence>
<feature type="region of interest" description="Disordered" evidence="1">
    <location>
        <begin position="106"/>
        <end position="156"/>
    </location>
</feature>
<comment type="caution">
    <text evidence="2">The sequence shown here is derived from an EMBL/GenBank/DDBJ whole genome shotgun (WGS) entry which is preliminary data.</text>
</comment>
<dbReference type="Proteomes" id="UP000295023">
    <property type="component" value="Unassembled WGS sequence"/>
</dbReference>
<organism evidence="2 3">
    <name type="scientific">Roseicella aquatilis</name>
    <dbReference type="NCBI Taxonomy" id="2527868"/>
    <lineage>
        <taxon>Bacteria</taxon>
        <taxon>Pseudomonadati</taxon>
        <taxon>Pseudomonadota</taxon>
        <taxon>Alphaproteobacteria</taxon>
        <taxon>Acetobacterales</taxon>
        <taxon>Roseomonadaceae</taxon>
        <taxon>Roseicella</taxon>
    </lineage>
</organism>
<gene>
    <name evidence="2" type="ORF">EXY23_13290</name>
</gene>